<feature type="transmembrane region" description="Helical" evidence="1">
    <location>
        <begin position="99"/>
        <end position="118"/>
    </location>
</feature>
<feature type="transmembrane region" description="Helical" evidence="1">
    <location>
        <begin position="12"/>
        <end position="33"/>
    </location>
</feature>
<evidence type="ECO:0000259" key="2">
    <source>
        <dbReference type="Pfam" id="PF04892"/>
    </source>
</evidence>
<proteinExistence type="predicted"/>
<evidence type="ECO:0000256" key="1">
    <source>
        <dbReference type="SAM" id="Phobius"/>
    </source>
</evidence>
<keyword evidence="1" id="KW-0472">Membrane</keyword>
<keyword evidence="1" id="KW-0812">Transmembrane</keyword>
<dbReference type="InterPro" id="IPR006976">
    <property type="entry name" value="VanZ-like"/>
</dbReference>
<name>A0A927HA37_9BACI</name>
<keyword evidence="1" id="KW-1133">Transmembrane helix</keyword>
<dbReference type="PANTHER" id="PTHR36834:SF1">
    <property type="entry name" value="INTEGRAL MEMBRANE PROTEIN"/>
    <property type="match status" value="1"/>
</dbReference>
<dbReference type="Proteomes" id="UP000602076">
    <property type="component" value="Unassembled WGS sequence"/>
</dbReference>
<keyword evidence="4" id="KW-1185">Reference proteome</keyword>
<dbReference type="Pfam" id="PF04892">
    <property type="entry name" value="VanZ"/>
    <property type="match status" value="1"/>
</dbReference>
<feature type="transmembrane region" description="Helical" evidence="1">
    <location>
        <begin position="124"/>
        <end position="141"/>
    </location>
</feature>
<gene>
    <name evidence="3" type="ORF">IEO70_04050</name>
</gene>
<sequence>MVKHIWKGIFIIYMFMLFVIVVIKFTGNIHLVIDTIQSNKSRGSGINLVPFRTINSYIGNKNSVSFLNIFGNIIPFIPMGFILPMAFSSQRTLTKTMMTCFLIICGIEIFQYVSRLGSFDVDDIILNIFSCFIGFILFRTYQQLFNKAGSEHSL</sequence>
<protein>
    <submittedName>
        <fullName evidence="3">VanZ family protein</fullName>
    </submittedName>
</protein>
<comment type="caution">
    <text evidence="3">The sequence shown here is derived from an EMBL/GenBank/DDBJ whole genome shotgun (WGS) entry which is preliminary data.</text>
</comment>
<dbReference type="AlphaFoldDB" id="A0A927HA37"/>
<dbReference type="EMBL" id="JACXSI010000007">
    <property type="protein sequence ID" value="MBD3107529.1"/>
    <property type="molecule type" value="Genomic_DNA"/>
</dbReference>
<feature type="transmembrane region" description="Helical" evidence="1">
    <location>
        <begin position="66"/>
        <end position="87"/>
    </location>
</feature>
<feature type="domain" description="VanZ-like" evidence="2">
    <location>
        <begin position="10"/>
        <end position="140"/>
    </location>
</feature>
<accession>A0A927HA37</accession>
<evidence type="ECO:0000313" key="4">
    <source>
        <dbReference type="Proteomes" id="UP000602076"/>
    </source>
</evidence>
<dbReference type="InterPro" id="IPR053150">
    <property type="entry name" value="Teicoplanin_resist-assoc"/>
</dbReference>
<dbReference type="PANTHER" id="PTHR36834">
    <property type="entry name" value="MEMBRANE PROTEIN-RELATED"/>
    <property type="match status" value="1"/>
</dbReference>
<evidence type="ECO:0000313" key="3">
    <source>
        <dbReference type="EMBL" id="MBD3107529.1"/>
    </source>
</evidence>
<reference evidence="3" key="1">
    <citation type="submission" date="2020-09" db="EMBL/GenBank/DDBJ databases">
        <title>Bacillus faecalis sp. nov., a moderately halophilic bacterium isolated from cow faeces.</title>
        <authorList>
            <person name="Jiang L."/>
            <person name="Lee J."/>
        </authorList>
    </citation>
    <scope>NUCLEOTIDE SEQUENCE</scope>
    <source>
        <strain evidence="3">AGMB 02131</strain>
    </source>
</reference>
<organism evidence="3 4">
    <name type="scientific">Peribacillus faecalis</name>
    <dbReference type="NCBI Taxonomy" id="2772559"/>
    <lineage>
        <taxon>Bacteria</taxon>
        <taxon>Bacillati</taxon>
        <taxon>Bacillota</taxon>
        <taxon>Bacilli</taxon>
        <taxon>Bacillales</taxon>
        <taxon>Bacillaceae</taxon>
        <taxon>Peribacillus</taxon>
    </lineage>
</organism>